<dbReference type="HOGENOM" id="CLU_009834_7_6_1"/>
<dbReference type="GO" id="GO:0005739">
    <property type="term" value="C:mitochondrion"/>
    <property type="evidence" value="ECO:0007669"/>
    <property type="project" value="TreeGrafter"/>
</dbReference>
<dbReference type="eggNOG" id="KOG1680">
    <property type="taxonomic scope" value="Eukaryota"/>
</dbReference>
<dbReference type="SUPFAM" id="SSF52096">
    <property type="entry name" value="ClpP/crotonase"/>
    <property type="match status" value="1"/>
</dbReference>
<dbReference type="Gene3D" id="3.30.300.220">
    <property type="match status" value="1"/>
</dbReference>
<dbReference type="GO" id="GO:0006635">
    <property type="term" value="P:fatty acid beta-oxidation"/>
    <property type="evidence" value="ECO:0007669"/>
    <property type="project" value="TreeGrafter"/>
</dbReference>
<dbReference type="GeneID" id="9228355"/>
<reference evidence="3" key="1">
    <citation type="journal article" date="2012" name="MBio">
        <title>Comparative genome analysis of Trichophyton rubrum and related dermatophytes reveals candidate genes involved in infection.</title>
        <authorList>
            <person name="Martinez D.A."/>
            <person name="Oliver B.G."/>
            <person name="Graeser Y."/>
            <person name="Goldberg J.M."/>
            <person name="Li W."/>
            <person name="Martinez-Rossi N.M."/>
            <person name="Monod M."/>
            <person name="Shelest E."/>
            <person name="Barton R.C."/>
            <person name="Birch E."/>
            <person name="Brakhage A.A."/>
            <person name="Chen Z."/>
            <person name="Gurr S.J."/>
            <person name="Heiman D."/>
            <person name="Heitman J."/>
            <person name="Kosti I."/>
            <person name="Rossi A."/>
            <person name="Saif S."/>
            <person name="Samalova M."/>
            <person name="Saunders C.W."/>
            <person name="Shea T."/>
            <person name="Summerbell R.C."/>
            <person name="Xu J."/>
            <person name="Young S."/>
            <person name="Zeng Q."/>
            <person name="Birren B.W."/>
            <person name="Cuomo C.A."/>
            <person name="White T.C."/>
        </authorList>
    </citation>
    <scope>NUCLEOTIDE SEQUENCE [LARGE SCALE GENOMIC DNA]</scope>
    <source>
        <strain evidence="3">ATCC MYA-4605 / CBS 113480</strain>
    </source>
</reference>
<organism evidence="2 3">
    <name type="scientific">Arthroderma otae (strain ATCC MYA-4605 / CBS 113480)</name>
    <name type="common">Microsporum canis</name>
    <dbReference type="NCBI Taxonomy" id="554155"/>
    <lineage>
        <taxon>Eukaryota</taxon>
        <taxon>Fungi</taxon>
        <taxon>Dikarya</taxon>
        <taxon>Ascomycota</taxon>
        <taxon>Pezizomycotina</taxon>
        <taxon>Eurotiomycetes</taxon>
        <taxon>Eurotiomycetidae</taxon>
        <taxon>Onygenales</taxon>
        <taxon>Arthrodermataceae</taxon>
        <taxon>Microsporum</taxon>
    </lineage>
</organism>
<keyword evidence="3" id="KW-1185">Reference proteome</keyword>
<dbReference type="OMA" id="WETSSVE"/>
<evidence type="ECO:0000313" key="2">
    <source>
        <dbReference type="EMBL" id="EEQ28196.1"/>
    </source>
</evidence>
<dbReference type="GO" id="GO:0016829">
    <property type="term" value="F:lyase activity"/>
    <property type="evidence" value="ECO:0007669"/>
    <property type="project" value="UniProtKB-KW"/>
</dbReference>
<dbReference type="CDD" id="cd06558">
    <property type="entry name" value="crotonase-like"/>
    <property type="match status" value="1"/>
</dbReference>
<dbReference type="VEuPathDB" id="FungiDB:MCYG_01084"/>
<accession>C5FEG2</accession>
<dbReference type="Pfam" id="PF00378">
    <property type="entry name" value="ECH_1"/>
    <property type="match status" value="1"/>
</dbReference>
<dbReference type="Proteomes" id="UP000002035">
    <property type="component" value="Unassembled WGS sequence"/>
</dbReference>
<dbReference type="PANTHER" id="PTHR11941:SF158">
    <property type="entry name" value="ENOYL-COA HYDRATASE (AFU_ORTHOLOGUE AFUA_2G10650)"/>
    <property type="match status" value="1"/>
</dbReference>
<dbReference type="STRING" id="554155.C5FEG2"/>
<dbReference type="RefSeq" id="XP_002850980.1">
    <property type="nucleotide sequence ID" value="XM_002850934.1"/>
</dbReference>
<evidence type="ECO:0000313" key="3">
    <source>
        <dbReference type="Proteomes" id="UP000002035"/>
    </source>
</evidence>
<protein>
    <submittedName>
        <fullName evidence="2">Enoyl-CoA hydratase</fullName>
    </submittedName>
</protein>
<dbReference type="Gene3D" id="3.90.226.10">
    <property type="entry name" value="2-enoyl-CoA Hydratase, Chain A, domain 1"/>
    <property type="match status" value="1"/>
</dbReference>
<dbReference type="InterPro" id="IPR001753">
    <property type="entry name" value="Enoyl-CoA_hydra/iso"/>
</dbReference>
<dbReference type="InterPro" id="IPR014748">
    <property type="entry name" value="Enoyl-CoA_hydra_C"/>
</dbReference>
<evidence type="ECO:0000256" key="1">
    <source>
        <dbReference type="ARBA" id="ARBA00023239"/>
    </source>
</evidence>
<dbReference type="PANTHER" id="PTHR11941">
    <property type="entry name" value="ENOYL-COA HYDRATASE-RELATED"/>
    <property type="match status" value="1"/>
</dbReference>
<name>C5FEG2_ARTOC</name>
<dbReference type="Gene3D" id="1.10.12.10">
    <property type="entry name" value="Lyase 2-enoyl-coa Hydratase, Chain A, domain 2"/>
    <property type="match status" value="1"/>
</dbReference>
<dbReference type="AlphaFoldDB" id="C5FEG2"/>
<gene>
    <name evidence="2" type="ORF">MCYG_01084</name>
</gene>
<proteinExistence type="predicted"/>
<dbReference type="OrthoDB" id="2139957at2759"/>
<sequence>MVAPTDTQPPPVTCVLLEFPAPHVLLVTINRPAQMNSLSFQAAWEMERVWEWMDEEPQLRVDRLEMEKLDELSLAKAVSYPPTGFAGLTRRNGKKPIIAACNGHAHGGGFEIILNSDLVIAAEHADFKLPDSARGTGALCGGLPRLARILTLQRAMLLALTTYTLSAKEAKEWGIVQKIVPAGDLIKEAVQMGSVIAAMSPDSIIVNRAGVREGWETASVEHASTLIWDNYAKKLMLGENAIEGMQAFKEKRRPVWKPSKL</sequence>
<dbReference type="InterPro" id="IPR029045">
    <property type="entry name" value="ClpP/crotonase-like_dom_sf"/>
</dbReference>
<keyword evidence="1" id="KW-0456">Lyase</keyword>
<dbReference type="EMBL" id="DS995701">
    <property type="protein sequence ID" value="EEQ28196.1"/>
    <property type="molecule type" value="Genomic_DNA"/>
</dbReference>